<evidence type="ECO:0000313" key="2">
    <source>
        <dbReference type="EMBL" id="GAL18070.1"/>
    </source>
</evidence>
<reference evidence="2 3" key="2">
    <citation type="submission" date="2014-09" db="EMBL/GenBank/DDBJ databases">
        <authorList>
            <consortium name="NBRP consortium"/>
            <person name="Sawabe T."/>
            <person name="Meirelles P."/>
            <person name="Nakanishi M."/>
            <person name="Sayaka M."/>
            <person name="Hattori M."/>
            <person name="Ohkuma M."/>
        </authorList>
    </citation>
    <scope>NUCLEOTIDE SEQUENCE [LARGE SCALE GENOMIC DNA]</scope>
    <source>
        <strain evidence="3">JCM19235</strain>
    </source>
</reference>
<keyword evidence="3" id="KW-1185">Reference proteome</keyword>
<keyword evidence="1" id="KW-0732">Signal</keyword>
<protein>
    <recommendedName>
        <fullName evidence="4">Sigma-fimbriae tip adhesin</fullName>
    </recommendedName>
</protein>
<dbReference type="Proteomes" id="UP000029228">
    <property type="component" value="Unassembled WGS sequence"/>
</dbReference>
<organism evidence="2 3">
    <name type="scientific">Vibrio maritimus</name>
    <dbReference type="NCBI Taxonomy" id="990268"/>
    <lineage>
        <taxon>Bacteria</taxon>
        <taxon>Pseudomonadati</taxon>
        <taxon>Pseudomonadota</taxon>
        <taxon>Gammaproteobacteria</taxon>
        <taxon>Vibrionales</taxon>
        <taxon>Vibrionaceae</taxon>
        <taxon>Vibrio</taxon>
    </lineage>
</organism>
<accession>A0A090RRP1</accession>
<reference evidence="2 3" key="1">
    <citation type="submission" date="2014-09" db="EMBL/GenBank/DDBJ databases">
        <title>Vibrio maritimus JCM 19235. (C45) whole genome shotgun sequence.</title>
        <authorList>
            <person name="Sawabe T."/>
            <person name="Meirelles P."/>
            <person name="Nakanishi M."/>
            <person name="Sayaka M."/>
            <person name="Hattori M."/>
            <person name="Ohkuma M."/>
        </authorList>
    </citation>
    <scope>NUCLEOTIDE SEQUENCE [LARGE SCALE GENOMIC DNA]</scope>
    <source>
        <strain evidence="3">JCM19235</strain>
    </source>
</reference>
<name>A0A090RRP1_9VIBR</name>
<feature type="chain" id="PRO_5001864389" description="Sigma-fimbriae tip adhesin" evidence="1">
    <location>
        <begin position="20"/>
        <end position="161"/>
    </location>
</feature>
<evidence type="ECO:0008006" key="4">
    <source>
        <dbReference type="Google" id="ProtNLM"/>
    </source>
</evidence>
<sequence length="161" mass="17158">MKKTLLTTVLVLTSSSIFAFDYNGSNESKWDIGGSIAERCVVSTYDGGDRSTTLDLADASAQTTASVSLWCNTHSAKAKATYSSANSGDMVNEYGDKIKYLIDVDQAKNLSLATAQEVDQLTGQGTQVGHQTKSVKVTPQVTGNEFAGTYRDTITVQVAVN</sequence>
<evidence type="ECO:0000313" key="3">
    <source>
        <dbReference type="Proteomes" id="UP000029228"/>
    </source>
</evidence>
<evidence type="ECO:0000256" key="1">
    <source>
        <dbReference type="SAM" id="SignalP"/>
    </source>
</evidence>
<dbReference type="AlphaFoldDB" id="A0A090RRP1"/>
<gene>
    <name evidence="2" type="ORF">JCM19235_6623</name>
</gene>
<proteinExistence type="predicted"/>
<comment type="caution">
    <text evidence="2">The sequence shown here is derived from an EMBL/GenBank/DDBJ whole genome shotgun (WGS) entry which is preliminary data.</text>
</comment>
<feature type="signal peptide" evidence="1">
    <location>
        <begin position="1"/>
        <end position="19"/>
    </location>
</feature>
<dbReference type="EMBL" id="BBMR01000002">
    <property type="protein sequence ID" value="GAL18070.1"/>
    <property type="molecule type" value="Genomic_DNA"/>
</dbReference>
<dbReference type="OrthoDB" id="5878839at2"/>